<name>A0A7T4UP93_9GAMM</name>
<dbReference type="EMBL" id="CP066167">
    <property type="protein sequence ID" value="QQD17391.1"/>
    <property type="molecule type" value="Genomic_DNA"/>
</dbReference>
<feature type="transmembrane region" description="Helical" evidence="2">
    <location>
        <begin position="421"/>
        <end position="441"/>
    </location>
</feature>
<evidence type="ECO:0000313" key="5">
    <source>
        <dbReference type="Proteomes" id="UP000596063"/>
    </source>
</evidence>
<dbReference type="KEGG" id="snan:I6N98_13585"/>
<dbReference type="InterPro" id="IPR057699">
    <property type="entry name" value="DUF7939"/>
</dbReference>
<organism evidence="4 5">
    <name type="scientific">Spongiibacter nanhainus</name>
    <dbReference type="NCBI Taxonomy" id="2794344"/>
    <lineage>
        <taxon>Bacteria</taxon>
        <taxon>Pseudomonadati</taxon>
        <taxon>Pseudomonadota</taxon>
        <taxon>Gammaproteobacteria</taxon>
        <taxon>Cellvibrionales</taxon>
        <taxon>Spongiibacteraceae</taxon>
        <taxon>Spongiibacter</taxon>
    </lineage>
</organism>
<dbReference type="Pfam" id="PF13584">
    <property type="entry name" value="BatD"/>
    <property type="match status" value="1"/>
</dbReference>
<dbReference type="PANTHER" id="PTHR40940:SF1">
    <property type="entry name" value="PROTEIN BATD"/>
    <property type="match status" value="1"/>
</dbReference>
<gene>
    <name evidence="4" type="ORF">I6N98_13585</name>
</gene>
<sequence length="564" mass="62430">MTMLPTNLIFRPGLWQALALAGALIATVLPAIAETTVRASVDRQQLSADETLTLSLTADSMLFSDEPDVSALENDFHILNRQQSSRTHIINGKANSSRQWDYTLAPKREGTLTIPALPMGKYQTRPITVTVTDAPARSATGSEQVYLESDITPRRAYVQSQLEYTVRVFTSVNFLDASLESPELEDAVVESLGENRYSKEINGRYYQVIERRYAIFPQTSGELIVPALTLQARVESYRQSLLDPGRLVVKRSPRHRVKVMAPPNSFDGPVWLPAKSLSIEENWSRDLGEVRVGDSITRRLEINAEGLLGSQLPDLPETQLDGAKLYPDQPSIDKNTVDSGVLGRRVESTAIIPTQPGDYQLPEIRIPWWNTETSKQEVATLPARRITVLPALSDHTATDASTPATQTGNDELTSITAAPQWLWAILALLVISNIVTLVLLWRRRHSSAGPTQSGTTSTDSDSEKACYQALKKACRDKQSSPAQLRSSLLNWASTYVGRPCSLHQLGVELPALARFCQQLDQQLFSQAHSDPVDKRALLEAIDRVRAEKNSREKSPNTALPPLYS</sequence>
<reference evidence="4 5" key="1">
    <citation type="submission" date="2020-12" db="EMBL/GenBank/DDBJ databases">
        <authorList>
            <person name="Shan Y."/>
        </authorList>
    </citation>
    <scope>NUCLEOTIDE SEQUENCE [LARGE SCALE GENOMIC DNA]</scope>
    <source>
        <strain evidence="5">csc3.9</strain>
    </source>
</reference>
<dbReference type="PANTHER" id="PTHR40940">
    <property type="entry name" value="PROTEIN BATD-RELATED"/>
    <property type="match status" value="1"/>
</dbReference>
<dbReference type="Pfam" id="PF25607">
    <property type="entry name" value="DUF7939"/>
    <property type="match status" value="1"/>
</dbReference>
<evidence type="ECO:0000256" key="1">
    <source>
        <dbReference type="SAM" id="MobiDB-lite"/>
    </source>
</evidence>
<dbReference type="InterPro" id="IPR025738">
    <property type="entry name" value="BatD"/>
</dbReference>
<accession>A0A7T4UP93</accession>
<evidence type="ECO:0000259" key="3">
    <source>
        <dbReference type="Pfam" id="PF25607"/>
    </source>
</evidence>
<feature type="compositionally biased region" description="Basic and acidic residues" evidence="1">
    <location>
        <begin position="545"/>
        <end position="554"/>
    </location>
</feature>
<evidence type="ECO:0000313" key="4">
    <source>
        <dbReference type="EMBL" id="QQD17391.1"/>
    </source>
</evidence>
<dbReference type="AlphaFoldDB" id="A0A7T4UP93"/>
<keyword evidence="2" id="KW-0812">Transmembrane</keyword>
<protein>
    <submittedName>
        <fullName evidence="4">Protein BatD</fullName>
    </submittedName>
</protein>
<feature type="domain" description="DUF7939" evidence="3">
    <location>
        <begin position="463"/>
        <end position="547"/>
    </location>
</feature>
<dbReference type="RefSeq" id="WP_198568892.1">
    <property type="nucleotide sequence ID" value="NZ_CP066167.1"/>
</dbReference>
<proteinExistence type="predicted"/>
<feature type="region of interest" description="Disordered" evidence="1">
    <location>
        <begin position="545"/>
        <end position="564"/>
    </location>
</feature>
<keyword evidence="5" id="KW-1185">Reference proteome</keyword>
<dbReference type="Proteomes" id="UP000596063">
    <property type="component" value="Chromosome"/>
</dbReference>
<keyword evidence="2" id="KW-1133">Transmembrane helix</keyword>
<evidence type="ECO:0000256" key="2">
    <source>
        <dbReference type="SAM" id="Phobius"/>
    </source>
</evidence>
<keyword evidence="2" id="KW-0472">Membrane</keyword>